<evidence type="ECO:0000256" key="4">
    <source>
        <dbReference type="ARBA" id="ARBA00021815"/>
    </source>
</evidence>
<protein>
    <recommendedName>
        <fullName evidence="4">Cilia- and flagella-associated protein 36</fullName>
    </recommendedName>
    <alternativeName>
        <fullName evidence="9">Coiled-coil domain-containing protein 104</fullName>
    </alternativeName>
</protein>
<evidence type="ECO:0000256" key="8">
    <source>
        <dbReference type="ARBA" id="ARBA00023273"/>
    </source>
</evidence>
<keyword evidence="7" id="KW-0969">Cilium</keyword>
<evidence type="ECO:0000256" key="6">
    <source>
        <dbReference type="ARBA" id="ARBA00023054"/>
    </source>
</evidence>
<comment type="subcellular location">
    <subcellularLocation>
        <location evidence="1">Cell projection</location>
        <location evidence="1">Cilium</location>
    </subcellularLocation>
    <subcellularLocation>
        <location evidence="2">Cytoplasm</location>
    </subcellularLocation>
</comment>
<dbReference type="AlphaFoldDB" id="A0AAV5UWT5"/>
<feature type="compositionally biased region" description="Basic and acidic residues" evidence="11">
    <location>
        <begin position="315"/>
        <end position="326"/>
    </location>
</feature>
<feature type="compositionally biased region" description="Polar residues" evidence="11">
    <location>
        <begin position="254"/>
        <end position="272"/>
    </location>
</feature>
<feature type="coiled-coil region" evidence="10">
    <location>
        <begin position="205"/>
        <end position="232"/>
    </location>
</feature>
<dbReference type="InterPro" id="IPR038888">
    <property type="entry name" value="CFAP36"/>
</dbReference>
<dbReference type="GO" id="GO:0005930">
    <property type="term" value="C:axoneme"/>
    <property type="evidence" value="ECO:0007669"/>
    <property type="project" value="TreeGrafter"/>
</dbReference>
<evidence type="ECO:0000256" key="2">
    <source>
        <dbReference type="ARBA" id="ARBA00004496"/>
    </source>
</evidence>
<comment type="caution">
    <text evidence="13">The sequence shown here is derived from an EMBL/GenBank/DDBJ whole genome shotgun (WGS) entry which is preliminary data.</text>
</comment>
<dbReference type="EMBL" id="BTSY01000001">
    <property type="protein sequence ID" value="GMT10164.1"/>
    <property type="molecule type" value="Genomic_DNA"/>
</dbReference>
<keyword evidence="6 10" id="KW-0175">Coiled coil</keyword>
<keyword evidence="8" id="KW-0966">Cell projection</keyword>
<proteinExistence type="inferred from homology"/>
<keyword evidence="14" id="KW-1185">Reference proteome</keyword>
<dbReference type="PANTHER" id="PTHR21532">
    <property type="entry name" value="PHOSPHODIESTERASE HL"/>
    <property type="match status" value="1"/>
</dbReference>
<evidence type="ECO:0000256" key="5">
    <source>
        <dbReference type="ARBA" id="ARBA00022490"/>
    </source>
</evidence>
<feature type="compositionally biased region" description="Low complexity" evidence="11">
    <location>
        <begin position="458"/>
        <end position="467"/>
    </location>
</feature>
<feature type="region of interest" description="Disordered" evidence="11">
    <location>
        <begin position="233"/>
        <end position="394"/>
    </location>
</feature>
<evidence type="ECO:0000256" key="9">
    <source>
        <dbReference type="ARBA" id="ARBA00031593"/>
    </source>
</evidence>
<keyword evidence="5" id="KW-0963">Cytoplasm</keyword>
<evidence type="ECO:0000313" key="13">
    <source>
        <dbReference type="EMBL" id="GMT10164.1"/>
    </source>
</evidence>
<dbReference type="Pfam" id="PF11527">
    <property type="entry name" value="ARL2_Bind_BART"/>
    <property type="match status" value="1"/>
</dbReference>
<gene>
    <name evidence="13" type="ORF">PFISCL1PPCAC_1461</name>
</gene>
<dbReference type="GO" id="GO:0097546">
    <property type="term" value="C:ciliary base"/>
    <property type="evidence" value="ECO:0007669"/>
    <property type="project" value="TreeGrafter"/>
</dbReference>
<dbReference type="Proteomes" id="UP001432322">
    <property type="component" value="Unassembled WGS sequence"/>
</dbReference>
<evidence type="ECO:0000256" key="1">
    <source>
        <dbReference type="ARBA" id="ARBA00004138"/>
    </source>
</evidence>
<evidence type="ECO:0000259" key="12">
    <source>
        <dbReference type="Pfam" id="PF11527"/>
    </source>
</evidence>
<dbReference type="PANTHER" id="PTHR21532:SF0">
    <property type="entry name" value="CILIA- AND FLAGELLA-ASSOCIATED PROTEIN 36"/>
    <property type="match status" value="1"/>
</dbReference>
<sequence length="492" mass="54858">MAPIRSRRNSTKSTATSSQQKILSKLLDFLDSSIWHLPIETFIEQQSIVFDRQQDDSDLYMRVHHEFGNLVDTLLECFCEDTGIRPEELVGALEKIEKERMSAKAKAAYEPLAAAQNYAVFVPMMMRKNVELQLQALQMIEFMCGIIPTVLKIEESDSLRGRVVHNLSGEDAEKYVLLTVLRQSKDEFDSSQQSEKQEIEAMLRAEDFQKDRARLMAEAEQNEKDVEAALALPMSSAPPPTRKDSRPPLPAQNKPESVQQGKEPQLQQMQQPSEEKKEPRTKSRGREDSRDKRKIQCNTLKLQPDRPLSRAPSAKGDRKVSVERKPSMVAIAAEKRPPTAEKKLPSTASGERKTSTTTSRPGTAKTKKPLARKSSSIKSAAEPSIDSIDDGIEGKKGRTAADIRALLQAGDQLDPEMLAARAAYLREQRSKLTQMKQAEREKQLAANASATQDRPKTAKAARGMMRGARGEGGGEEIIAARKALVEKLKENV</sequence>
<accession>A0AAV5UWT5</accession>
<feature type="domain" description="BART" evidence="12">
    <location>
        <begin position="19"/>
        <end position="133"/>
    </location>
</feature>
<evidence type="ECO:0000256" key="11">
    <source>
        <dbReference type="SAM" id="MobiDB-lite"/>
    </source>
</evidence>
<name>A0AAV5UWT5_9BILA</name>
<evidence type="ECO:0000313" key="14">
    <source>
        <dbReference type="Proteomes" id="UP001432322"/>
    </source>
</evidence>
<feature type="compositionally biased region" description="Basic and acidic residues" evidence="11">
    <location>
        <begin position="333"/>
        <end position="354"/>
    </location>
</feature>
<reference evidence="13" key="1">
    <citation type="submission" date="2023-10" db="EMBL/GenBank/DDBJ databases">
        <title>Genome assembly of Pristionchus species.</title>
        <authorList>
            <person name="Yoshida K."/>
            <person name="Sommer R.J."/>
        </authorList>
    </citation>
    <scope>NUCLEOTIDE SEQUENCE</scope>
    <source>
        <strain evidence="13">RS5133</strain>
    </source>
</reference>
<dbReference type="Gene3D" id="1.20.1520.10">
    <property type="entry name" value="ADP-ribosylation factor-like 2-binding protein, domain"/>
    <property type="match status" value="1"/>
</dbReference>
<comment type="similarity">
    <text evidence="3">Belongs to the CFAP36 family.</text>
</comment>
<evidence type="ECO:0000256" key="10">
    <source>
        <dbReference type="SAM" id="Coils"/>
    </source>
</evidence>
<dbReference type="InterPro" id="IPR023379">
    <property type="entry name" value="BART_dom"/>
</dbReference>
<feature type="region of interest" description="Disordered" evidence="11">
    <location>
        <begin position="432"/>
        <end position="471"/>
    </location>
</feature>
<evidence type="ECO:0000256" key="7">
    <source>
        <dbReference type="ARBA" id="ARBA00023069"/>
    </source>
</evidence>
<organism evidence="13 14">
    <name type="scientific">Pristionchus fissidentatus</name>
    <dbReference type="NCBI Taxonomy" id="1538716"/>
    <lineage>
        <taxon>Eukaryota</taxon>
        <taxon>Metazoa</taxon>
        <taxon>Ecdysozoa</taxon>
        <taxon>Nematoda</taxon>
        <taxon>Chromadorea</taxon>
        <taxon>Rhabditida</taxon>
        <taxon>Rhabditina</taxon>
        <taxon>Diplogasteromorpha</taxon>
        <taxon>Diplogasteroidea</taxon>
        <taxon>Neodiplogasteridae</taxon>
        <taxon>Pristionchus</taxon>
    </lineage>
</organism>
<evidence type="ECO:0000256" key="3">
    <source>
        <dbReference type="ARBA" id="ARBA00007460"/>
    </source>
</evidence>
<feature type="compositionally biased region" description="Basic and acidic residues" evidence="11">
    <location>
        <begin position="273"/>
        <end position="291"/>
    </location>
</feature>
<dbReference type="InterPro" id="IPR042541">
    <property type="entry name" value="BART_sf"/>
</dbReference>